<organism evidence="2 3">
    <name type="scientific">Daphnia magna</name>
    <dbReference type="NCBI Taxonomy" id="35525"/>
    <lineage>
        <taxon>Eukaryota</taxon>
        <taxon>Metazoa</taxon>
        <taxon>Ecdysozoa</taxon>
        <taxon>Arthropoda</taxon>
        <taxon>Crustacea</taxon>
        <taxon>Branchiopoda</taxon>
        <taxon>Diplostraca</taxon>
        <taxon>Cladocera</taxon>
        <taxon>Anomopoda</taxon>
        <taxon>Daphniidae</taxon>
        <taxon>Daphnia</taxon>
    </lineage>
</organism>
<reference evidence="2 3" key="1">
    <citation type="submission" date="2016-03" db="EMBL/GenBank/DDBJ databases">
        <title>EvidentialGene: Evidence-directed Construction of Genes on Genomes.</title>
        <authorList>
            <person name="Gilbert D.G."/>
            <person name="Choi J.-H."/>
            <person name="Mockaitis K."/>
            <person name="Colbourne J."/>
            <person name="Pfrender M."/>
        </authorList>
    </citation>
    <scope>NUCLEOTIDE SEQUENCE [LARGE SCALE GENOMIC DNA]</scope>
    <source>
        <strain evidence="2 3">Xinb3</strain>
        <tissue evidence="2">Complete organism</tissue>
    </source>
</reference>
<sequence>MAYKNRIESSTSVREGDGEATKLGNGDVIFCYCNSVSVVGPAFLSLISPRGKPSIGQICFLIFGPCPSIFLPACTSRPCRRIDKQRTQTAFGFRRRLPSILSICLCLIVNL</sequence>
<evidence type="ECO:0000313" key="3">
    <source>
        <dbReference type="Proteomes" id="UP000076858"/>
    </source>
</evidence>
<feature type="region of interest" description="Disordered" evidence="1">
    <location>
        <begin position="1"/>
        <end position="21"/>
    </location>
</feature>
<gene>
    <name evidence="2" type="ORF">APZ42_033943</name>
</gene>
<keyword evidence="3" id="KW-1185">Reference proteome</keyword>
<name>A0A164KL28_9CRUS</name>
<dbReference type="Proteomes" id="UP000076858">
    <property type="component" value="Unassembled WGS sequence"/>
</dbReference>
<proteinExistence type="predicted"/>
<protein>
    <submittedName>
        <fullName evidence="2">Uncharacterized protein</fullName>
    </submittedName>
</protein>
<accession>A0A164KL28</accession>
<evidence type="ECO:0000313" key="2">
    <source>
        <dbReference type="EMBL" id="KZS03358.1"/>
    </source>
</evidence>
<comment type="caution">
    <text evidence="2">The sequence shown here is derived from an EMBL/GenBank/DDBJ whole genome shotgun (WGS) entry which is preliminary data.</text>
</comment>
<dbReference type="EMBL" id="LRGB01003296">
    <property type="protein sequence ID" value="KZS03358.1"/>
    <property type="molecule type" value="Genomic_DNA"/>
</dbReference>
<evidence type="ECO:0000256" key="1">
    <source>
        <dbReference type="SAM" id="MobiDB-lite"/>
    </source>
</evidence>
<dbReference type="AlphaFoldDB" id="A0A164KL28"/>